<organism evidence="2 3">
    <name type="scientific">Paraphaeosphaeria sporulosa</name>
    <dbReference type="NCBI Taxonomy" id="1460663"/>
    <lineage>
        <taxon>Eukaryota</taxon>
        <taxon>Fungi</taxon>
        <taxon>Dikarya</taxon>
        <taxon>Ascomycota</taxon>
        <taxon>Pezizomycotina</taxon>
        <taxon>Dothideomycetes</taxon>
        <taxon>Pleosporomycetidae</taxon>
        <taxon>Pleosporales</taxon>
        <taxon>Massarineae</taxon>
        <taxon>Didymosphaeriaceae</taxon>
        <taxon>Paraphaeosphaeria</taxon>
    </lineage>
</organism>
<sequence length="210" mass="22473">MRHGFAVAGQEDDHCQERGDTNTAVMEMRRVKESEEEGNRGARQYGRPQPAPVPVAGLAGFAQRLARSISGDVIDDFPINAARLPCMSVLSHGSPYTTLITLLLGIAYAYLAGALASSSSFSVLCAGIVSTCLSCRMGSCTLRAASGYSPGQRRFCSHIEKPNCAWRNWPTTSSPPSTDSRRPVLQLVSLTNACPIASKLHCACELPAEL</sequence>
<keyword evidence="3" id="KW-1185">Reference proteome</keyword>
<dbReference type="Proteomes" id="UP000077069">
    <property type="component" value="Unassembled WGS sequence"/>
</dbReference>
<feature type="compositionally biased region" description="Basic and acidic residues" evidence="1">
    <location>
        <begin position="31"/>
        <end position="40"/>
    </location>
</feature>
<evidence type="ECO:0000313" key="3">
    <source>
        <dbReference type="Proteomes" id="UP000077069"/>
    </source>
</evidence>
<dbReference type="GeneID" id="28769171"/>
<gene>
    <name evidence="2" type="ORF">CC84DRAFT_271444</name>
</gene>
<dbReference type="InParanoid" id="A0A177C113"/>
<evidence type="ECO:0000256" key="1">
    <source>
        <dbReference type="SAM" id="MobiDB-lite"/>
    </source>
</evidence>
<feature type="region of interest" description="Disordered" evidence="1">
    <location>
        <begin position="31"/>
        <end position="51"/>
    </location>
</feature>
<proteinExistence type="predicted"/>
<accession>A0A177C113</accession>
<dbReference type="RefSeq" id="XP_018031266.1">
    <property type="nucleotide sequence ID" value="XM_018185685.1"/>
</dbReference>
<reference evidence="2 3" key="1">
    <citation type="submission" date="2016-05" db="EMBL/GenBank/DDBJ databases">
        <title>Comparative analysis of secretome profiles of manganese(II)-oxidizing ascomycete fungi.</title>
        <authorList>
            <consortium name="DOE Joint Genome Institute"/>
            <person name="Zeiner C.A."/>
            <person name="Purvine S.O."/>
            <person name="Zink E.M."/>
            <person name="Wu S."/>
            <person name="Pasa-Tolic L."/>
            <person name="Chaput D.L."/>
            <person name="Haridas S."/>
            <person name="Grigoriev I.V."/>
            <person name="Santelli C.M."/>
            <person name="Hansel C.M."/>
        </authorList>
    </citation>
    <scope>NUCLEOTIDE SEQUENCE [LARGE SCALE GENOMIC DNA]</scope>
    <source>
        <strain evidence="2 3">AP3s5-JAC2a</strain>
    </source>
</reference>
<name>A0A177C113_9PLEO</name>
<dbReference type="AlphaFoldDB" id="A0A177C113"/>
<protein>
    <submittedName>
        <fullName evidence="2">Uncharacterized protein</fullName>
    </submittedName>
</protein>
<evidence type="ECO:0000313" key="2">
    <source>
        <dbReference type="EMBL" id="OAG00901.1"/>
    </source>
</evidence>
<dbReference type="EMBL" id="KV441558">
    <property type="protein sequence ID" value="OAG00901.1"/>
    <property type="molecule type" value="Genomic_DNA"/>
</dbReference>